<reference evidence="3" key="1">
    <citation type="submission" date="2020-04" db="EMBL/GenBank/DDBJ databases">
        <authorList>
            <person name="Alioto T."/>
            <person name="Alioto T."/>
            <person name="Gomez Garrido J."/>
        </authorList>
    </citation>
    <scope>NUCLEOTIDE SEQUENCE</scope>
    <source>
        <strain evidence="3">A484AB</strain>
    </source>
</reference>
<name>A0A7D9EFI1_PARCT</name>
<keyword evidence="4" id="KW-1185">Reference proteome</keyword>
<evidence type="ECO:0000256" key="2">
    <source>
        <dbReference type="SAM" id="MobiDB-lite"/>
    </source>
</evidence>
<evidence type="ECO:0000313" key="4">
    <source>
        <dbReference type="Proteomes" id="UP001152795"/>
    </source>
</evidence>
<feature type="coiled-coil region" evidence="1">
    <location>
        <begin position="134"/>
        <end position="217"/>
    </location>
</feature>
<evidence type="ECO:0000256" key="1">
    <source>
        <dbReference type="SAM" id="Coils"/>
    </source>
</evidence>
<dbReference type="Proteomes" id="UP001152795">
    <property type="component" value="Unassembled WGS sequence"/>
</dbReference>
<dbReference type="EMBL" id="CACRXK020005885">
    <property type="protein sequence ID" value="CAB4007713.1"/>
    <property type="molecule type" value="Genomic_DNA"/>
</dbReference>
<protein>
    <submittedName>
        <fullName evidence="3">Uncharacterized protein</fullName>
    </submittedName>
</protein>
<proteinExistence type="predicted"/>
<gene>
    <name evidence="3" type="ORF">PACLA_8A034355</name>
</gene>
<sequence length="338" mass="40382">MNGVMRNENEETASGRNVQYREDTHTTEQSEDRAEECIRVEGYGELSKDEKEIVDRIIEIMKGEEDYKVFTFKKVDRWKINEITAKVNKLVVRIQTDNITDTNKLLKAVRSVAAEKIGLKEVIEQSKQKEPWWKRRLDMDIKRLRKDINILERKKRGEIRKEGEYKRLEEKYKIRTKGLPTVTEELEQRVLAKIAKVKRYEQRVKQYRQNRMFQSDQKRFYVEINNGQERKVDKVIPDADESIKFWSEIWDNGIEHNKDSEWLHEMKQGIGYLNQNDLKINKEDIIKQCKKIPNWKVPGLDGIQGYWIKKIISCHQRIAEQLDKILNGKAELPQWITY</sequence>
<evidence type="ECO:0000313" key="3">
    <source>
        <dbReference type="EMBL" id="CAB4007713.1"/>
    </source>
</evidence>
<dbReference type="AlphaFoldDB" id="A0A7D9EFI1"/>
<feature type="region of interest" description="Disordered" evidence="2">
    <location>
        <begin position="1"/>
        <end position="35"/>
    </location>
</feature>
<keyword evidence="1" id="KW-0175">Coiled coil</keyword>
<dbReference type="OrthoDB" id="2194416at2759"/>
<feature type="compositionally biased region" description="Basic and acidic residues" evidence="2">
    <location>
        <begin position="19"/>
        <end position="35"/>
    </location>
</feature>
<accession>A0A7D9EFI1</accession>
<organism evidence="3 4">
    <name type="scientific">Paramuricea clavata</name>
    <name type="common">Red gorgonian</name>
    <name type="synonym">Violescent sea-whip</name>
    <dbReference type="NCBI Taxonomy" id="317549"/>
    <lineage>
        <taxon>Eukaryota</taxon>
        <taxon>Metazoa</taxon>
        <taxon>Cnidaria</taxon>
        <taxon>Anthozoa</taxon>
        <taxon>Octocorallia</taxon>
        <taxon>Malacalcyonacea</taxon>
        <taxon>Plexauridae</taxon>
        <taxon>Paramuricea</taxon>
    </lineage>
</organism>
<feature type="non-terminal residue" evidence="3">
    <location>
        <position position="338"/>
    </location>
</feature>
<comment type="caution">
    <text evidence="3">The sequence shown here is derived from an EMBL/GenBank/DDBJ whole genome shotgun (WGS) entry which is preliminary data.</text>
</comment>